<dbReference type="InterPro" id="IPR003423">
    <property type="entry name" value="OMP_efflux"/>
</dbReference>
<feature type="chain" id="PRO_5028813671" evidence="2">
    <location>
        <begin position="30"/>
        <end position="424"/>
    </location>
</feature>
<keyword evidence="4" id="KW-1185">Reference proteome</keyword>
<dbReference type="PANTHER" id="PTHR30203:SF24">
    <property type="entry name" value="BLR4935 PROTEIN"/>
    <property type="match status" value="1"/>
</dbReference>
<dbReference type="AlphaFoldDB" id="A0A7G9RMN5"/>
<sequence length="424" mass="45907">MKARKMTKCHVLAAAVLLACAGARGEAQVAPMAVAADGTAAPVPQQAVTLEEYLRLVVRNQPSLAADRLETGLARADTRTASAFPNPTASAYGKPGEHGVGIEQPIPIFGQRGLRIENAKKGEMTAAAHADVAVNTALNEAALAFNELLVAQKRVEVWQDAQQSLDKAAYIVRGQIEAGARSKYDGSRLALQLAQMGMQVAKAKAALRAAATHAAQVAAIPRWNARAEGSVQTLEQQLPDYETLWAQAGTRLPALRSAQAELDQARHKIDVARRDALPTPSVGVTRVKSRGDGNYTQWGVSMEIPLFDRNQGAIDRAKMEAEQAELRWQAANRNAQSELYGALQQLELKRESVHAYEKQGLSQIDPLKQMAGDAYRLGQGGILELIDALGSITEHRLEYLDLVKDYLDAEWQVRLASGNVPQMD</sequence>
<evidence type="ECO:0000313" key="3">
    <source>
        <dbReference type="EMBL" id="QNN56860.1"/>
    </source>
</evidence>
<gene>
    <name evidence="3" type="ORF">H9K76_20560</name>
</gene>
<accession>A0A7G9RMN5</accession>
<protein>
    <submittedName>
        <fullName evidence="3">TolC family protein</fullName>
    </submittedName>
</protein>
<dbReference type="Pfam" id="PF02321">
    <property type="entry name" value="OEP"/>
    <property type="match status" value="1"/>
</dbReference>
<feature type="signal peptide" evidence="2">
    <location>
        <begin position="1"/>
        <end position="29"/>
    </location>
</feature>
<dbReference type="Proteomes" id="UP000515811">
    <property type="component" value="Chromosome"/>
</dbReference>
<evidence type="ECO:0000256" key="2">
    <source>
        <dbReference type="SAM" id="SignalP"/>
    </source>
</evidence>
<dbReference type="PROSITE" id="PS51257">
    <property type="entry name" value="PROKAR_LIPOPROTEIN"/>
    <property type="match status" value="1"/>
</dbReference>
<dbReference type="Gene3D" id="1.20.1600.10">
    <property type="entry name" value="Outer membrane efflux proteins (OEP)"/>
    <property type="match status" value="1"/>
</dbReference>
<keyword evidence="2" id="KW-0732">Signal</keyword>
<proteinExistence type="inferred from homology"/>
<reference evidence="3 4" key="1">
    <citation type="submission" date="2020-08" db="EMBL/GenBank/DDBJ databases">
        <title>Genome sequence of Diaphorobacter ruginosibacter DSM 27467T.</title>
        <authorList>
            <person name="Hyun D.-W."/>
            <person name="Bae J.-W."/>
        </authorList>
    </citation>
    <scope>NUCLEOTIDE SEQUENCE [LARGE SCALE GENOMIC DNA]</scope>
    <source>
        <strain evidence="3 4">DSM 27467</strain>
    </source>
</reference>
<evidence type="ECO:0000256" key="1">
    <source>
        <dbReference type="ARBA" id="ARBA00007613"/>
    </source>
</evidence>
<dbReference type="GO" id="GO:0015562">
    <property type="term" value="F:efflux transmembrane transporter activity"/>
    <property type="evidence" value="ECO:0007669"/>
    <property type="project" value="InterPro"/>
</dbReference>
<comment type="similarity">
    <text evidence="1">Belongs to the outer membrane factor (OMF) (TC 1.B.17) family.</text>
</comment>
<organism evidence="3 4">
    <name type="scientific">Diaphorobacter ruginosibacter</name>
    <dbReference type="NCBI Taxonomy" id="1715720"/>
    <lineage>
        <taxon>Bacteria</taxon>
        <taxon>Pseudomonadati</taxon>
        <taxon>Pseudomonadota</taxon>
        <taxon>Betaproteobacteria</taxon>
        <taxon>Burkholderiales</taxon>
        <taxon>Comamonadaceae</taxon>
        <taxon>Diaphorobacter</taxon>
    </lineage>
</organism>
<dbReference type="KEGG" id="drg:H9K76_20560"/>
<evidence type="ECO:0000313" key="4">
    <source>
        <dbReference type="Proteomes" id="UP000515811"/>
    </source>
</evidence>
<dbReference type="SUPFAM" id="SSF56954">
    <property type="entry name" value="Outer membrane efflux proteins (OEP)"/>
    <property type="match status" value="1"/>
</dbReference>
<name>A0A7G9RMN5_9BURK</name>
<dbReference type="PANTHER" id="PTHR30203">
    <property type="entry name" value="OUTER MEMBRANE CATION EFFLUX PROTEIN"/>
    <property type="match status" value="1"/>
</dbReference>
<dbReference type="EMBL" id="CP060714">
    <property type="protein sequence ID" value="QNN56860.1"/>
    <property type="molecule type" value="Genomic_DNA"/>
</dbReference>
<dbReference type="InterPro" id="IPR010131">
    <property type="entry name" value="MdtP/NodT-like"/>
</dbReference>